<dbReference type="CDD" id="cd12148">
    <property type="entry name" value="fungal_TF_MHR"/>
    <property type="match status" value="1"/>
</dbReference>
<comment type="caution">
    <text evidence="4">The sequence shown here is derived from an EMBL/GenBank/DDBJ whole genome shotgun (WGS) entry which is preliminary data.</text>
</comment>
<dbReference type="EMBL" id="MCGN01000012">
    <property type="protein sequence ID" value="ORY90349.1"/>
    <property type="molecule type" value="Genomic_DNA"/>
</dbReference>
<dbReference type="PANTHER" id="PTHR46910">
    <property type="entry name" value="TRANSCRIPTION FACTOR PDR1"/>
    <property type="match status" value="1"/>
</dbReference>
<reference evidence="4 5" key="1">
    <citation type="submission" date="2016-07" db="EMBL/GenBank/DDBJ databases">
        <title>Pervasive Adenine N6-methylation of Active Genes in Fungi.</title>
        <authorList>
            <consortium name="DOE Joint Genome Institute"/>
            <person name="Mondo S.J."/>
            <person name="Dannebaum R.O."/>
            <person name="Kuo R.C."/>
            <person name="Labutti K."/>
            <person name="Haridas S."/>
            <person name="Kuo A."/>
            <person name="Salamov A."/>
            <person name="Ahrendt S.R."/>
            <person name="Lipzen A."/>
            <person name="Sullivan W."/>
            <person name="Andreopoulos W.B."/>
            <person name="Clum A."/>
            <person name="Lindquist E."/>
            <person name="Daum C."/>
            <person name="Ramamoorthy G.K."/>
            <person name="Gryganskyi A."/>
            <person name="Culley D."/>
            <person name="Magnuson J.K."/>
            <person name="James T.Y."/>
            <person name="O'Malley M.A."/>
            <person name="Stajich J.E."/>
            <person name="Spatafora J.W."/>
            <person name="Visel A."/>
            <person name="Grigoriev I.V."/>
        </authorList>
    </citation>
    <scope>NUCLEOTIDE SEQUENCE [LARGE SCALE GENOMIC DNA]</scope>
    <source>
        <strain evidence="4 5">NRRL 2496</strain>
    </source>
</reference>
<feature type="region of interest" description="Disordered" evidence="2">
    <location>
        <begin position="121"/>
        <end position="163"/>
    </location>
</feature>
<feature type="compositionally biased region" description="Low complexity" evidence="2">
    <location>
        <begin position="28"/>
        <end position="39"/>
    </location>
</feature>
<dbReference type="InParanoid" id="A0A1X2GZV7"/>
<gene>
    <name evidence="4" type="ORF">BCR43DRAFT_109959</name>
</gene>
<proteinExistence type="predicted"/>
<keyword evidence="1" id="KW-0539">Nucleus</keyword>
<dbReference type="GO" id="GO:0006351">
    <property type="term" value="P:DNA-templated transcription"/>
    <property type="evidence" value="ECO:0007669"/>
    <property type="project" value="InterPro"/>
</dbReference>
<dbReference type="OrthoDB" id="9970124at2759"/>
<dbReference type="GO" id="GO:0003677">
    <property type="term" value="F:DNA binding"/>
    <property type="evidence" value="ECO:0007669"/>
    <property type="project" value="InterPro"/>
</dbReference>
<dbReference type="STRING" id="13706.A0A1X2GZV7"/>
<feature type="compositionally biased region" description="Basic and acidic residues" evidence="2">
    <location>
        <begin position="77"/>
        <end position="86"/>
    </location>
</feature>
<dbReference type="Pfam" id="PF04082">
    <property type="entry name" value="Fungal_trans"/>
    <property type="match status" value="1"/>
</dbReference>
<feature type="compositionally biased region" description="Low complexity" evidence="2">
    <location>
        <begin position="147"/>
        <end position="156"/>
    </location>
</feature>
<protein>
    <recommendedName>
        <fullName evidence="3">Xylanolytic transcriptional activator regulatory domain-containing protein</fullName>
    </recommendedName>
</protein>
<dbReference type="InterPro" id="IPR050987">
    <property type="entry name" value="AtrR-like"/>
</dbReference>
<evidence type="ECO:0000259" key="3">
    <source>
        <dbReference type="Pfam" id="PF04082"/>
    </source>
</evidence>
<organism evidence="4 5">
    <name type="scientific">Syncephalastrum racemosum</name>
    <name type="common">Filamentous fungus</name>
    <dbReference type="NCBI Taxonomy" id="13706"/>
    <lineage>
        <taxon>Eukaryota</taxon>
        <taxon>Fungi</taxon>
        <taxon>Fungi incertae sedis</taxon>
        <taxon>Mucoromycota</taxon>
        <taxon>Mucoromycotina</taxon>
        <taxon>Mucoromycetes</taxon>
        <taxon>Mucorales</taxon>
        <taxon>Syncephalastraceae</taxon>
        <taxon>Syncephalastrum</taxon>
    </lineage>
</organism>
<dbReference type="Proteomes" id="UP000242180">
    <property type="component" value="Unassembled WGS sequence"/>
</dbReference>
<dbReference type="GO" id="GO:0008270">
    <property type="term" value="F:zinc ion binding"/>
    <property type="evidence" value="ECO:0007669"/>
    <property type="project" value="InterPro"/>
</dbReference>
<dbReference type="OMA" id="IMIHRIM"/>
<sequence length="884" mass="99149">MFLLDMGVTGKHYGAGAAVSGGSGGSSGASPSSSSSRPAGRGGKKSKKSNTHSTPAPSSSSSSTAKHTATPASEAKNAAKEKKTQQDEIESLQITFYEIESWIEKTTPVLARMTKELDKASQHFGKRRKENDGNPSVHPISSIEPVQQQQPQQQPPALHYQNPHQQQIQQQQQQALLQQQQQQQELQKKECENAMQWTLSFQPGNSLRLETNITSIEQLVEAVRKISGLAEPTSLDNPNTNTNTNTNTPATAAFYSSLSSSSSSSSSTAISSISAVSSSILHENSHDDADDFEDEPQQLHISGVSFWIDPLETDPSTEYWQIAIGRRPETCLEQYKHCEMNLSRLTEDVSPSVLNYICQVYWDCLHPKFSCDWYTFWDRSGDPKRNQVCIDSGLAIVFLHVIRHDKKACANALDIAYYYYDRARESLMEFFDTPDTATLETLMNLAMFCTVCKRHSQARIYISLAFRMMLEMGMHQRCKLPADRVLRKKYLKLFMVLYYNDVSTSIYSSDPEQVMDSEHDIDFYEIIELNKVLKANGEGGCDDNMVVKETYFCHLMELARIGKHARRLVREYHNYQQHHAQHHHPRPHTNEIPARWARRIQPIEQALFAWFDRLPDYYRVDPAPFDTPSTPTSVPSEPHPMAPEVLQDHAGLLLMLQYQTQWILVHKPFLSPAHTSSPATPPLDSPSLASPTLPTSPCGSQRADRSHAICTDAANRIVIISELITAKYGWCVCQQFIISIYHASTIFCRNALLKDDDMMRRHAKRMIYRIIRVLASTSINYHGLPDDLTACLNDFLVDHGMQALPSSSTALGDATSGLQLDTGEEADDEAALAVLNQFFARVSDNDLPPLAFNDTLANSPNYHRSHSPMVKGEACAAQDAMSWR</sequence>
<dbReference type="PANTHER" id="PTHR46910:SF1">
    <property type="entry name" value="MISCELLANEOUS ZN(II)2CYS6 TRANSCRIPTION FACTOR (EUROFUNG)-RELATED"/>
    <property type="match status" value="1"/>
</dbReference>
<evidence type="ECO:0000256" key="2">
    <source>
        <dbReference type="SAM" id="MobiDB-lite"/>
    </source>
</evidence>
<feature type="compositionally biased region" description="Low complexity" evidence="2">
    <location>
        <begin position="685"/>
        <end position="697"/>
    </location>
</feature>
<feature type="compositionally biased region" description="Low complexity" evidence="2">
    <location>
        <begin position="51"/>
        <end position="76"/>
    </location>
</feature>
<keyword evidence="5" id="KW-1185">Reference proteome</keyword>
<dbReference type="AlphaFoldDB" id="A0A1X2GZV7"/>
<evidence type="ECO:0000256" key="1">
    <source>
        <dbReference type="ARBA" id="ARBA00023242"/>
    </source>
</evidence>
<evidence type="ECO:0000313" key="5">
    <source>
        <dbReference type="Proteomes" id="UP000242180"/>
    </source>
</evidence>
<dbReference type="InterPro" id="IPR007219">
    <property type="entry name" value="XnlR_reg_dom"/>
</dbReference>
<evidence type="ECO:0000313" key="4">
    <source>
        <dbReference type="EMBL" id="ORY90349.1"/>
    </source>
</evidence>
<feature type="domain" description="Xylanolytic transcriptional activator regulatory" evidence="3">
    <location>
        <begin position="414"/>
        <end position="522"/>
    </location>
</feature>
<feature type="region of interest" description="Disordered" evidence="2">
    <location>
        <begin position="13"/>
        <end position="86"/>
    </location>
</feature>
<name>A0A1X2GZV7_SYNRA</name>
<accession>A0A1X2GZV7</accession>
<feature type="region of interest" description="Disordered" evidence="2">
    <location>
        <begin position="675"/>
        <end position="700"/>
    </location>
</feature>
<dbReference type="GO" id="GO:0003700">
    <property type="term" value="F:DNA-binding transcription factor activity"/>
    <property type="evidence" value="ECO:0007669"/>
    <property type="project" value="InterPro"/>
</dbReference>